<sequence length="216" mass="23578">MLPAAVGGRGRRPRDDGVRLTAFRHAAYDSPWWAFPSSRSGRFHRARNQTVQYLSLHPLGPAAELLRHNVGPTGDPDEVVLNLWSATLEVDPIRVDFDDCAAYGLSADELVGQDYAPTQALADAVRESGADAMTVPSAALPGTYNLILFGIRVLNPFLRQPLTPEEVPTGHLTDAGRAPAEVAAHVRWFGAPHTAAEQWKTTGTYDLFDDPIATRW</sequence>
<comment type="caution">
    <text evidence="2">The sequence shown here is derived from an EMBL/GenBank/DDBJ whole genome shotgun (WGS) entry which is preliminary data.</text>
</comment>
<evidence type="ECO:0000313" key="2">
    <source>
        <dbReference type="EMBL" id="TVS89185.1"/>
    </source>
</evidence>
<dbReference type="Proteomes" id="UP000320513">
    <property type="component" value="Unassembled WGS sequence"/>
</dbReference>
<evidence type="ECO:0000313" key="3">
    <source>
        <dbReference type="Proteomes" id="UP000320513"/>
    </source>
</evidence>
<reference evidence="2 3" key="1">
    <citation type="submission" date="2019-07" db="EMBL/GenBank/DDBJ databases">
        <title>New Mycobacterium species.</title>
        <authorList>
            <person name="Tortoli E."/>
            <person name="Ghielmetti G."/>
            <person name="Friedel U."/>
            <person name="Trovato A."/>
        </authorList>
    </citation>
    <scope>NUCLEOTIDE SEQUENCE [LARGE SCALE GENOMIC DNA]</scope>
    <source>
        <strain evidence="2 3">16-83</strain>
    </source>
</reference>
<dbReference type="InterPro" id="IPR014914">
    <property type="entry name" value="RES_dom"/>
</dbReference>
<gene>
    <name evidence="2" type="ORF">FPZ47_12345</name>
</gene>
<accession>A0A557XT89</accession>
<organism evidence="2 3">
    <name type="scientific">Mycobacterium helveticum</name>
    <dbReference type="NCBI Taxonomy" id="2592811"/>
    <lineage>
        <taxon>Bacteria</taxon>
        <taxon>Bacillati</taxon>
        <taxon>Actinomycetota</taxon>
        <taxon>Actinomycetes</taxon>
        <taxon>Mycobacteriales</taxon>
        <taxon>Mycobacteriaceae</taxon>
        <taxon>Mycobacterium</taxon>
    </lineage>
</organism>
<dbReference type="RefSeq" id="WP_144945774.1">
    <property type="nucleotide sequence ID" value="NZ_VMQV01000002.1"/>
</dbReference>
<protein>
    <submittedName>
        <fullName evidence="2">RES domain-containing protein</fullName>
    </submittedName>
</protein>
<proteinExistence type="predicted"/>
<dbReference type="AlphaFoldDB" id="A0A557XT89"/>
<name>A0A557XT89_9MYCO</name>
<keyword evidence="3" id="KW-1185">Reference proteome</keyword>
<evidence type="ECO:0000259" key="1">
    <source>
        <dbReference type="Pfam" id="PF08808"/>
    </source>
</evidence>
<feature type="domain" description="RES" evidence="1">
    <location>
        <begin position="28"/>
        <end position="150"/>
    </location>
</feature>
<dbReference type="OrthoDB" id="4723364at2"/>
<dbReference type="Pfam" id="PF08808">
    <property type="entry name" value="RES"/>
    <property type="match status" value="1"/>
</dbReference>
<dbReference type="EMBL" id="VMQU01000044">
    <property type="protein sequence ID" value="TVS89185.1"/>
    <property type="molecule type" value="Genomic_DNA"/>
</dbReference>